<comment type="caution">
    <text evidence="1">The sequence shown here is derived from an EMBL/GenBank/DDBJ whole genome shotgun (WGS) entry which is preliminary data.</text>
</comment>
<organism evidence="1 2">
    <name type="scientific">Methanoliparum thermophilum</name>
    <dbReference type="NCBI Taxonomy" id="2491083"/>
    <lineage>
        <taxon>Archaea</taxon>
        <taxon>Methanobacteriati</taxon>
        <taxon>Methanobacteriota</taxon>
        <taxon>Candidatus Methanoliparia</taxon>
        <taxon>Candidatus Methanoliparales</taxon>
        <taxon>Candidatus Methanoliparaceae</taxon>
        <taxon>Candidatus Methanoliparum</taxon>
    </lineage>
</organism>
<name>A0A520KU40_METT2</name>
<proteinExistence type="predicted"/>
<protein>
    <submittedName>
        <fullName evidence="1">Uncharacterized protein</fullName>
    </submittedName>
</protein>
<reference evidence="1 2" key="1">
    <citation type="journal article" date="2019" name="Nat. Microbiol.">
        <title>Wide diversity of methane and short-chain alkane metabolisms in uncultured archaea.</title>
        <authorList>
            <person name="Borrel G."/>
            <person name="Adam P.S."/>
            <person name="McKay L.J."/>
            <person name="Chen L.X."/>
            <person name="Sierra-Garcia I.N."/>
            <person name="Sieber C.M."/>
            <person name="Letourneur Q."/>
            <person name="Ghozlane A."/>
            <person name="Andersen G.L."/>
            <person name="Li W.J."/>
            <person name="Hallam S.J."/>
            <person name="Muyzer G."/>
            <person name="de Oliveira V.M."/>
            <person name="Inskeep W.P."/>
            <person name="Banfield J.F."/>
            <person name="Gribaldo S."/>
        </authorList>
    </citation>
    <scope>NUCLEOTIDE SEQUENCE [LARGE SCALE GENOMIC DNA]</scope>
    <source>
        <strain evidence="1">NM1a</strain>
    </source>
</reference>
<dbReference type="EMBL" id="RXIF01000002">
    <property type="protein sequence ID" value="RZN65560.1"/>
    <property type="molecule type" value="Genomic_DNA"/>
</dbReference>
<sequence>MKINEIKSKNIWWYNRETENGKIASNINIYHTYKDRIADIEGFFCIKIIKLKPRLLFATIDDYGGLSFSIVDDSPIDEDMLINAIGESGGSFNTDCWYPINYEIEQILKDLL</sequence>
<dbReference type="Proteomes" id="UP000317158">
    <property type="component" value="Unassembled WGS sequence"/>
</dbReference>
<evidence type="ECO:0000313" key="1">
    <source>
        <dbReference type="EMBL" id="RZN65560.1"/>
    </source>
</evidence>
<dbReference type="AlphaFoldDB" id="A0A520KU40"/>
<evidence type="ECO:0000313" key="2">
    <source>
        <dbReference type="Proteomes" id="UP000317158"/>
    </source>
</evidence>
<accession>A0A520KU40</accession>
<gene>
    <name evidence="1" type="ORF">EF806_01335</name>
</gene>